<name>F1YFT3_9ACTN</name>
<dbReference type="GO" id="GO:0003677">
    <property type="term" value="F:DNA binding"/>
    <property type="evidence" value="ECO:0007669"/>
    <property type="project" value="TreeGrafter"/>
</dbReference>
<dbReference type="PROSITE" id="PS51078">
    <property type="entry name" value="ICLR_ED"/>
    <property type="match status" value="1"/>
</dbReference>
<reference evidence="2 3" key="1">
    <citation type="journal article" date="2011" name="J. Bacteriol.">
        <title>Draft Genome Sequence of Gordonia neofelifaecis NRRL B-59395, a Cholesterol-Degrading Actinomycete.</title>
        <authorList>
            <person name="Ge F."/>
            <person name="Li W."/>
            <person name="Chen G."/>
            <person name="Liu Y."/>
            <person name="Zhang G."/>
            <person name="Yong B."/>
            <person name="Wang Q."/>
            <person name="Wang N."/>
            <person name="Huang Z."/>
            <person name="Li W."/>
            <person name="Wang J."/>
            <person name="Wu C."/>
            <person name="Xie Q."/>
            <person name="Liu G."/>
        </authorList>
    </citation>
    <scope>NUCLEOTIDE SEQUENCE [LARGE SCALE GENOMIC DNA]</scope>
    <source>
        <strain evidence="2 3">NRRL B-59395</strain>
    </source>
</reference>
<keyword evidence="3" id="KW-1185">Reference proteome</keyword>
<dbReference type="Proteomes" id="UP000035065">
    <property type="component" value="Unassembled WGS sequence"/>
</dbReference>
<gene>
    <name evidence="2" type="ORF">SCNU_03127</name>
</gene>
<evidence type="ECO:0000259" key="1">
    <source>
        <dbReference type="PROSITE" id="PS51078"/>
    </source>
</evidence>
<dbReference type="eggNOG" id="COG1414">
    <property type="taxonomic scope" value="Bacteria"/>
</dbReference>
<feature type="domain" description="IclR-ED" evidence="1">
    <location>
        <begin position="1"/>
        <end position="145"/>
    </location>
</feature>
<dbReference type="PANTHER" id="PTHR30136">
    <property type="entry name" value="HELIX-TURN-HELIX TRANSCRIPTIONAL REGULATOR, ICLR FAMILY"/>
    <property type="match status" value="1"/>
</dbReference>
<dbReference type="GO" id="GO:0003700">
    <property type="term" value="F:DNA-binding transcription factor activity"/>
    <property type="evidence" value="ECO:0007669"/>
    <property type="project" value="TreeGrafter"/>
</dbReference>
<comment type="caution">
    <text evidence="2">The sequence shown here is derived from an EMBL/GenBank/DDBJ whole genome shotgun (WGS) entry which is preliminary data.</text>
</comment>
<sequence length="145" mass="15870">MAKRYGNEVVLLGTSRWRETDGEVLQGMRLPLHASALGKVLLAYSDAGIDELARLSYEAGTDRAVADAEALEKELALTRERGYGFNDEELMPDFRTVGLPIFADDGRVTFALGIRGSTELMIPERIPFLVDLGRATAREIADALA</sequence>
<dbReference type="InterPro" id="IPR029016">
    <property type="entry name" value="GAF-like_dom_sf"/>
</dbReference>
<dbReference type="STRING" id="644548.SCNU_03127"/>
<dbReference type="EMBL" id="AEUD01000002">
    <property type="protein sequence ID" value="EGD56510.1"/>
    <property type="molecule type" value="Genomic_DNA"/>
</dbReference>
<dbReference type="InterPro" id="IPR050707">
    <property type="entry name" value="HTH_MetabolicPath_Reg"/>
</dbReference>
<protein>
    <submittedName>
        <fullName evidence="2">Transcriptional regulator</fullName>
    </submittedName>
</protein>
<evidence type="ECO:0000313" key="2">
    <source>
        <dbReference type="EMBL" id="EGD56510.1"/>
    </source>
</evidence>
<dbReference type="PANTHER" id="PTHR30136:SF35">
    <property type="entry name" value="HTH-TYPE TRANSCRIPTIONAL REGULATOR RV1719"/>
    <property type="match status" value="1"/>
</dbReference>
<evidence type="ECO:0000313" key="3">
    <source>
        <dbReference type="Proteomes" id="UP000035065"/>
    </source>
</evidence>
<organism evidence="2 3">
    <name type="scientific">Gordonia neofelifaecis NRRL B-59395</name>
    <dbReference type="NCBI Taxonomy" id="644548"/>
    <lineage>
        <taxon>Bacteria</taxon>
        <taxon>Bacillati</taxon>
        <taxon>Actinomycetota</taxon>
        <taxon>Actinomycetes</taxon>
        <taxon>Mycobacteriales</taxon>
        <taxon>Gordoniaceae</taxon>
        <taxon>Gordonia</taxon>
    </lineage>
</organism>
<accession>F1YFT3</accession>
<dbReference type="SUPFAM" id="SSF55781">
    <property type="entry name" value="GAF domain-like"/>
    <property type="match status" value="1"/>
</dbReference>
<dbReference type="AlphaFoldDB" id="F1YFT3"/>
<dbReference type="Gene3D" id="3.30.450.40">
    <property type="match status" value="1"/>
</dbReference>
<dbReference type="GO" id="GO:0045892">
    <property type="term" value="P:negative regulation of DNA-templated transcription"/>
    <property type="evidence" value="ECO:0007669"/>
    <property type="project" value="TreeGrafter"/>
</dbReference>
<dbReference type="InterPro" id="IPR014757">
    <property type="entry name" value="Tscrpt_reg_IclR_C"/>
</dbReference>
<proteinExistence type="predicted"/>
<dbReference type="Pfam" id="PF01614">
    <property type="entry name" value="IclR_C"/>
    <property type="match status" value="1"/>
</dbReference>